<evidence type="ECO:0000313" key="11">
    <source>
        <dbReference type="EMBL" id="RZU53844.1"/>
    </source>
</evidence>
<evidence type="ECO:0000259" key="10">
    <source>
        <dbReference type="Pfam" id="PF00999"/>
    </source>
</evidence>
<keyword evidence="6 9" id="KW-1133">Transmembrane helix</keyword>
<feature type="transmembrane region" description="Helical" evidence="9">
    <location>
        <begin position="104"/>
        <end position="127"/>
    </location>
</feature>
<evidence type="ECO:0000256" key="5">
    <source>
        <dbReference type="ARBA" id="ARBA00022692"/>
    </source>
</evidence>
<keyword evidence="12" id="KW-1185">Reference proteome</keyword>
<evidence type="ECO:0000256" key="3">
    <source>
        <dbReference type="ARBA" id="ARBA00022449"/>
    </source>
</evidence>
<accession>A0A4Q7ZSK9</accession>
<dbReference type="GO" id="GO:1902600">
    <property type="term" value="P:proton transmembrane transport"/>
    <property type="evidence" value="ECO:0007669"/>
    <property type="project" value="InterPro"/>
</dbReference>
<feature type="transmembrane region" description="Helical" evidence="9">
    <location>
        <begin position="250"/>
        <end position="278"/>
    </location>
</feature>
<evidence type="ECO:0000256" key="6">
    <source>
        <dbReference type="ARBA" id="ARBA00022989"/>
    </source>
</evidence>
<dbReference type="EMBL" id="SHKY01000001">
    <property type="protein sequence ID" value="RZU53844.1"/>
    <property type="molecule type" value="Genomic_DNA"/>
</dbReference>
<feature type="transmembrane region" description="Helical" evidence="9">
    <location>
        <begin position="43"/>
        <end position="61"/>
    </location>
</feature>
<evidence type="ECO:0000256" key="7">
    <source>
        <dbReference type="ARBA" id="ARBA00023065"/>
    </source>
</evidence>
<reference evidence="11 12" key="1">
    <citation type="submission" date="2019-02" db="EMBL/GenBank/DDBJ databases">
        <title>Sequencing the genomes of 1000 actinobacteria strains.</title>
        <authorList>
            <person name="Klenk H.-P."/>
        </authorList>
    </citation>
    <scope>NUCLEOTIDE SEQUENCE [LARGE SCALE GENOMIC DNA]</scope>
    <source>
        <strain evidence="11 12">DSM 45162</strain>
    </source>
</reference>
<keyword evidence="8 9" id="KW-0472">Membrane</keyword>
<comment type="subcellular location">
    <subcellularLocation>
        <location evidence="1">Cell membrane</location>
        <topology evidence="1">Multi-pass membrane protein</topology>
    </subcellularLocation>
</comment>
<keyword evidence="7" id="KW-0406">Ion transport</keyword>
<evidence type="ECO:0000256" key="9">
    <source>
        <dbReference type="SAM" id="Phobius"/>
    </source>
</evidence>
<dbReference type="PANTHER" id="PTHR32507:SF8">
    <property type="entry name" value="CNH1P"/>
    <property type="match status" value="1"/>
</dbReference>
<feature type="transmembrane region" description="Helical" evidence="9">
    <location>
        <begin position="17"/>
        <end position="36"/>
    </location>
</feature>
<comment type="caution">
    <text evidence="11">The sequence shown here is derived from an EMBL/GenBank/DDBJ whole genome shotgun (WGS) entry which is preliminary data.</text>
</comment>
<dbReference type="PANTHER" id="PTHR32507">
    <property type="entry name" value="NA(+)/H(+) ANTIPORTER 1"/>
    <property type="match status" value="1"/>
</dbReference>
<feature type="transmembrane region" description="Helical" evidence="9">
    <location>
        <begin position="390"/>
        <end position="413"/>
    </location>
</feature>
<evidence type="ECO:0000256" key="1">
    <source>
        <dbReference type="ARBA" id="ARBA00004651"/>
    </source>
</evidence>
<evidence type="ECO:0000256" key="8">
    <source>
        <dbReference type="ARBA" id="ARBA00023136"/>
    </source>
</evidence>
<dbReference type="InterPro" id="IPR038770">
    <property type="entry name" value="Na+/solute_symporter_sf"/>
</dbReference>
<organism evidence="11 12">
    <name type="scientific">Krasilnikovia cinnamomea</name>
    <dbReference type="NCBI Taxonomy" id="349313"/>
    <lineage>
        <taxon>Bacteria</taxon>
        <taxon>Bacillati</taxon>
        <taxon>Actinomycetota</taxon>
        <taxon>Actinomycetes</taxon>
        <taxon>Micromonosporales</taxon>
        <taxon>Micromonosporaceae</taxon>
        <taxon>Krasilnikovia</taxon>
    </lineage>
</organism>
<evidence type="ECO:0000313" key="12">
    <source>
        <dbReference type="Proteomes" id="UP000292564"/>
    </source>
</evidence>
<feature type="transmembrane region" description="Helical" evidence="9">
    <location>
        <begin position="211"/>
        <end position="230"/>
    </location>
</feature>
<feature type="transmembrane region" description="Helical" evidence="9">
    <location>
        <begin position="181"/>
        <end position="199"/>
    </location>
</feature>
<dbReference type="Proteomes" id="UP000292564">
    <property type="component" value="Unassembled WGS sequence"/>
</dbReference>
<sequence>MAGPAEGHQTSVPQTDLVFALLGVSALLAGVLPRVLERRPLSLPIAFLALGLIVFALPLGLPDPDPSRYPRLTEHLTEVCVIVALMGAGLKIDRPLGWRRWASTWRLLAVAMPLSIAAVALFGWWWAGLAPAAALLLGACLAPTDPVLASDVQVGEPTDVEDSEDEVRFALTSEAGLNDGLAFPFVSAALAMAAAAVTHEPWFGEWALRDVLYKGAVGVLGGLFVGKLLGRLFFRARMESLRLARHSEGFLALAATFLAYGLVEVVGGYGFLAVFLAARAIRAAERTHEYHQVLHDFAEQTERLLTVLLLLLLGGAVGSGLLAPLTWPAALTGLALILVIRPVTGFLSLRGAPGTVAEHWVIGAFGIRGIGSFYYLAYATTHGHVPHAELLWATVGFVVVVSVVLHGIAATPVMRLLDHAHERTGTPDGHNAA</sequence>
<evidence type="ECO:0000256" key="4">
    <source>
        <dbReference type="ARBA" id="ARBA00022475"/>
    </source>
</evidence>
<feature type="transmembrane region" description="Helical" evidence="9">
    <location>
        <begin position="304"/>
        <end position="323"/>
    </location>
</feature>
<feature type="transmembrane region" description="Helical" evidence="9">
    <location>
        <begin position="73"/>
        <end position="92"/>
    </location>
</feature>
<dbReference type="AlphaFoldDB" id="A0A4Q7ZSK9"/>
<dbReference type="GO" id="GO:0005886">
    <property type="term" value="C:plasma membrane"/>
    <property type="evidence" value="ECO:0007669"/>
    <property type="project" value="UniProtKB-SubCell"/>
</dbReference>
<dbReference type="Gene3D" id="1.20.1530.20">
    <property type="match status" value="1"/>
</dbReference>
<keyword evidence="4" id="KW-1003">Cell membrane</keyword>
<proteinExistence type="predicted"/>
<dbReference type="GO" id="GO:0015297">
    <property type="term" value="F:antiporter activity"/>
    <property type="evidence" value="ECO:0007669"/>
    <property type="project" value="UniProtKB-KW"/>
</dbReference>
<protein>
    <submittedName>
        <fullName evidence="11">Sodium/proton antiporter (CPA1 family)</fullName>
    </submittedName>
</protein>
<keyword evidence="2" id="KW-0813">Transport</keyword>
<name>A0A4Q7ZSK9_9ACTN</name>
<dbReference type="InterPro" id="IPR006153">
    <property type="entry name" value="Cation/H_exchanger_TM"/>
</dbReference>
<gene>
    <name evidence="11" type="ORF">EV385_5778</name>
</gene>
<keyword evidence="3" id="KW-0050">Antiport</keyword>
<evidence type="ECO:0000256" key="2">
    <source>
        <dbReference type="ARBA" id="ARBA00022448"/>
    </source>
</evidence>
<feature type="transmembrane region" description="Helical" evidence="9">
    <location>
        <begin position="360"/>
        <end position="378"/>
    </location>
</feature>
<feature type="domain" description="Cation/H+ exchanger transmembrane" evidence="10">
    <location>
        <begin position="24"/>
        <end position="415"/>
    </location>
</feature>
<dbReference type="Pfam" id="PF00999">
    <property type="entry name" value="Na_H_Exchanger"/>
    <property type="match status" value="1"/>
</dbReference>
<keyword evidence="5 9" id="KW-0812">Transmembrane</keyword>
<feature type="transmembrane region" description="Helical" evidence="9">
    <location>
        <begin position="329"/>
        <end position="348"/>
    </location>
</feature>